<dbReference type="SUPFAM" id="SSF46689">
    <property type="entry name" value="Homeodomain-like"/>
    <property type="match status" value="1"/>
</dbReference>
<feature type="DNA-binding region" description="H-T-H motif" evidence="4">
    <location>
        <begin position="48"/>
        <end position="67"/>
    </location>
</feature>
<dbReference type="PROSITE" id="PS50977">
    <property type="entry name" value="HTH_TETR_2"/>
    <property type="match status" value="1"/>
</dbReference>
<dbReference type="InterPro" id="IPR001647">
    <property type="entry name" value="HTH_TetR"/>
</dbReference>
<keyword evidence="3" id="KW-0804">Transcription</keyword>
<sequence>MEDDKQQPEQLTRPYRMQARARSAALTGERILDAAVEVFYEQPVHNISLEDVARRSGVTVQTVIRHYGSKEGLFTAASERESRRITSDRDQAAAGDTAGAIRILLDHYEEVGEGVLRMLAEEHRMPALREIIDRGRDYHRQWCERVFTPALTGRDEIERERRLAQLIAVTDIYTWKLLSRDYGLSREQTELALGELLHPLTGGN</sequence>
<dbReference type="PANTHER" id="PTHR30055:SF234">
    <property type="entry name" value="HTH-TYPE TRANSCRIPTIONAL REGULATOR BETI"/>
    <property type="match status" value="1"/>
</dbReference>
<keyword evidence="2 4" id="KW-0238">DNA-binding</keyword>
<evidence type="ECO:0000313" key="6">
    <source>
        <dbReference type="EMBL" id="MBB6671868.1"/>
    </source>
</evidence>
<evidence type="ECO:0000313" key="7">
    <source>
        <dbReference type="Proteomes" id="UP000547209"/>
    </source>
</evidence>
<dbReference type="InterPro" id="IPR050109">
    <property type="entry name" value="HTH-type_TetR-like_transc_reg"/>
</dbReference>
<dbReference type="Proteomes" id="UP000547209">
    <property type="component" value="Unassembled WGS sequence"/>
</dbReference>
<dbReference type="Pfam" id="PF00440">
    <property type="entry name" value="TetR_N"/>
    <property type="match status" value="1"/>
</dbReference>
<dbReference type="GO" id="GO:0003700">
    <property type="term" value="F:DNA-binding transcription factor activity"/>
    <property type="evidence" value="ECO:0007669"/>
    <property type="project" value="TreeGrafter"/>
</dbReference>
<feature type="domain" description="HTH tetR-type" evidence="5">
    <location>
        <begin position="25"/>
        <end position="85"/>
    </location>
</feature>
<name>A0A7X0RQM2_9BACL</name>
<evidence type="ECO:0000259" key="5">
    <source>
        <dbReference type="PROSITE" id="PS50977"/>
    </source>
</evidence>
<protein>
    <submittedName>
        <fullName evidence="6">TetR/AcrR family transcriptional regulator</fullName>
    </submittedName>
</protein>
<dbReference type="InterPro" id="IPR009057">
    <property type="entry name" value="Homeodomain-like_sf"/>
</dbReference>
<dbReference type="GO" id="GO:0000976">
    <property type="term" value="F:transcription cis-regulatory region binding"/>
    <property type="evidence" value="ECO:0007669"/>
    <property type="project" value="TreeGrafter"/>
</dbReference>
<accession>A0A7X0RQM2</accession>
<evidence type="ECO:0000256" key="2">
    <source>
        <dbReference type="ARBA" id="ARBA00023125"/>
    </source>
</evidence>
<proteinExistence type="predicted"/>
<evidence type="ECO:0000256" key="4">
    <source>
        <dbReference type="PROSITE-ProRule" id="PRU00335"/>
    </source>
</evidence>
<dbReference type="Gene3D" id="1.10.357.10">
    <property type="entry name" value="Tetracycline Repressor, domain 2"/>
    <property type="match status" value="1"/>
</dbReference>
<dbReference type="EMBL" id="JACJVP010000024">
    <property type="protein sequence ID" value="MBB6671868.1"/>
    <property type="molecule type" value="Genomic_DNA"/>
</dbReference>
<keyword evidence="7" id="KW-1185">Reference proteome</keyword>
<reference evidence="6 7" key="1">
    <citation type="submission" date="2020-08" db="EMBL/GenBank/DDBJ databases">
        <title>Cohnella phylogeny.</title>
        <authorList>
            <person name="Dunlap C."/>
        </authorList>
    </citation>
    <scope>NUCLEOTIDE SEQUENCE [LARGE SCALE GENOMIC DNA]</scope>
    <source>
        <strain evidence="6 7">DSM 28246</strain>
    </source>
</reference>
<dbReference type="PRINTS" id="PR00455">
    <property type="entry name" value="HTHTETR"/>
</dbReference>
<dbReference type="RefSeq" id="WP_185143347.1">
    <property type="nucleotide sequence ID" value="NZ_JACJVP010000024.1"/>
</dbReference>
<gene>
    <name evidence="6" type="ORF">H7C19_14350</name>
</gene>
<dbReference type="AlphaFoldDB" id="A0A7X0RQM2"/>
<organism evidence="6 7">
    <name type="scientific">Cohnella nanjingensis</name>
    <dbReference type="NCBI Taxonomy" id="1387779"/>
    <lineage>
        <taxon>Bacteria</taxon>
        <taxon>Bacillati</taxon>
        <taxon>Bacillota</taxon>
        <taxon>Bacilli</taxon>
        <taxon>Bacillales</taxon>
        <taxon>Paenibacillaceae</taxon>
        <taxon>Cohnella</taxon>
    </lineage>
</organism>
<dbReference type="PANTHER" id="PTHR30055">
    <property type="entry name" value="HTH-TYPE TRANSCRIPTIONAL REGULATOR RUTR"/>
    <property type="match status" value="1"/>
</dbReference>
<evidence type="ECO:0000256" key="1">
    <source>
        <dbReference type="ARBA" id="ARBA00023015"/>
    </source>
</evidence>
<evidence type="ECO:0000256" key="3">
    <source>
        <dbReference type="ARBA" id="ARBA00023163"/>
    </source>
</evidence>
<keyword evidence="1" id="KW-0805">Transcription regulation</keyword>
<comment type="caution">
    <text evidence="6">The sequence shown here is derived from an EMBL/GenBank/DDBJ whole genome shotgun (WGS) entry which is preliminary data.</text>
</comment>